<dbReference type="EMBL" id="JBHSWG010000001">
    <property type="protein sequence ID" value="MFC6759809.1"/>
    <property type="molecule type" value="Genomic_DNA"/>
</dbReference>
<keyword evidence="1" id="KW-0732">Signal</keyword>
<comment type="caution">
    <text evidence="2">The sequence shown here is derived from an EMBL/GenBank/DDBJ whole genome shotgun (WGS) entry which is preliminary data.</text>
</comment>
<evidence type="ECO:0000313" key="3">
    <source>
        <dbReference type="Proteomes" id="UP001596353"/>
    </source>
</evidence>
<accession>A0ABW2B414</accession>
<protein>
    <submittedName>
        <fullName evidence="2">Uncharacterized protein</fullName>
    </submittedName>
</protein>
<proteinExistence type="predicted"/>
<organism evidence="2 3">
    <name type="scientific">Sulfitobacter porphyrae</name>
    <dbReference type="NCBI Taxonomy" id="1246864"/>
    <lineage>
        <taxon>Bacteria</taxon>
        <taxon>Pseudomonadati</taxon>
        <taxon>Pseudomonadota</taxon>
        <taxon>Alphaproteobacteria</taxon>
        <taxon>Rhodobacterales</taxon>
        <taxon>Roseobacteraceae</taxon>
        <taxon>Sulfitobacter</taxon>
    </lineage>
</organism>
<keyword evidence="3" id="KW-1185">Reference proteome</keyword>
<reference evidence="3" key="1">
    <citation type="journal article" date="2019" name="Int. J. Syst. Evol. Microbiol.">
        <title>The Global Catalogue of Microorganisms (GCM) 10K type strain sequencing project: providing services to taxonomists for standard genome sequencing and annotation.</title>
        <authorList>
            <consortium name="The Broad Institute Genomics Platform"/>
            <consortium name="The Broad Institute Genome Sequencing Center for Infectious Disease"/>
            <person name="Wu L."/>
            <person name="Ma J."/>
        </authorList>
    </citation>
    <scope>NUCLEOTIDE SEQUENCE [LARGE SCALE GENOMIC DNA]</scope>
    <source>
        <strain evidence="3">CCUG 66188</strain>
    </source>
</reference>
<evidence type="ECO:0000313" key="2">
    <source>
        <dbReference type="EMBL" id="MFC6759809.1"/>
    </source>
</evidence>
<gene>
    <name evidence="2" type="ORF">ACFQFQ_10365</name>
</gene>
<evidence type="ECO:0000256" key="1">
    <source>
        <dbReference type="SAM" id="SignalP"/>
    </source>
</evidence>
<feature type="chain" id="PRO_5046007364" evidence="1">
    <location>
        <begin position="21"/>
        <end position="190"/>
    </location>
</feature>
<name>A0ABW2B414_9RHOB</name>
<sequence length="190" mass="19985">MFLRSTCLSLSILTATLCHAAEVPPAMADYIAGDLASWINAPRIVAAVQDQNGRHAGLSAADIEAMDTAWRGQVGVADAPVIAPVLNNPLSDFLREQVALAEGRITEAFVMDNRGLNVATSAVTSDYWQGDEAKFQKTFGAGAGAVFVDEIELDESTQTYQGQVSFALTDPASGEVIGAVTIGLDASAFY</sequence>
<feature type="signal peptide" evidence="1">
    <location>
        <begin position="1"/>
        <end position="20"/>
    </location>
</feature>
<dbReference type="Proteomes" id="UP001596353">
    <property type="component" value="Unassembled WGS sequence"/>
</dbReference>